<dbReference type="InterPro" id="IPR002446">
    <property type="entry name" value="Lipocalin_bac"/>
</dbReference>
<keyword evidence="2" id="KW-0449">Lipoprotein</keyword>
<dbReference type="PROSITE" id="PS00213">
    <property type="entry name" value="LIPOCALIN"/>
    <property type="match status" value="1"/>
</dbReference>
<evidence type="ECO:0000256" key="1">
    <source>
        <dbReference type="ARBA" id="ARBA00006889"/>
    </source>
</evidence>
<dbReference type="Proteomes" id="UP000574369">
    <property type="component" value="Unassembled WGS sequence"/>
</dbReference>
<dbReference type="PANTHER" id="PTHR10612">
    <property type="entry name" value="APOLIPOPROTEIN D"/>
    <property type="match status" value="1"/>
</dbReference>
<evidence type="ECO:0000256" key="2">
    <source>
        <dbReference type="PIRNR" id="PIRNR036893"/>
    </source>
</evidence>
<comment type="similarity">
    <text evidence="1 2">Belongs to the calycin superfamily. Lipocalin family.</text>
</comment>
<dbReference type="InterPro" id="IPR022272">
    <property type="entry name" value="Lipocalin_CS"/>
</dbReference>
<evidence type="ECO:0000259" key="3">
    <source>
        <dbReference type="Pfam" id="PF08212"/>
    </source>
</evidence>
<sequence length="212" mass="23118">MRVPAFRVSPSSSASGAGVGRLMSLASVACLSAALMVLPAEQVRADDAPLPTVASVDLARYAGSWYEITKLPNRFQKQCVADTQAEYRLDGETVRVINRCRTEDGKIDDIKGRAKVVPDSGNSKLKVTFFWPFYGDYWVLALDPDYREVLVGAPDRKYAWVLSRTPTMPQERVDALLQRAQTLGFEASAFVATPQTQPLPAVTPQGAPAAAR</sequence>
<dbReference type="EMBL" id="JACHXO010000007">
    <property type="protein sequence ID" value="MBB3196305.1"/>
    <property type="molecule type" value="Genomic_DNA"/>
</dbReference>
<gene>
    <name evidence="4" type="ORF">FHS28_003717</name>
</gene>
<dbReference type="SUPFAM" id="SSF50814">
    <property type="entry name" value="Lipocalins"/>
    <property type="match status" value="1"/>
</dbReference>
<dbReference type="PIRSF" id="PIRSF036893">
    <property type="entry name" value="Lipocalin_ApoD"/>
    <property type="match status" value="1"/>
</dbReference>
<reference evidence="4 5" key="1">
    <citation type="submission" date="2020-08" db="EMBL/GenBank/DDBJ databases">
        <title>Genomic Encyclopedia of Type Strains, Phase III (KMG-III): the genomes of soil and plant-associated and newly described type strains.</title>
        <authorList>
            <person name="Whitman W."/>
        </authorList>
    </citation>
    <scope>NUCLEOTIDE SEQUENCE [LARGE SCALE GENOMIC DNA]</scope>
    <source>
        <strain evidence="4 5">CECT 7247</strain>
    </source>
</reference>
<evidence type="ECO:0000313" key="5">
    <source>
        <dbReference type="Proteomes" id="UP000574369"/>
    </source>
</evidence>
<dbReference type="InterPro" id="IPR000566">
    <property type="entry name" value="Lipocln_cytosolic_FA-bd_dom"/>
</dbReference>
<comment type="caution">
    <text evidence="4">The sequence shown here is derived from an EMBL/GenBank/DDBJ whole genome shotgun (WGS) entry which is preliminary data.</text>
</comment>
<dbReference type="RefSeq" id="WP_246410348.1">
    <property type="nucleotide sequence ID" value="NZ_JACHXO010000007.1"/>
</dbReference>
<dbReference type="CDD" id="cd19438">
    <property type="entry name" value="lipocalin_Blc-like"/>
    <property type="match status" value="1"/>
</dbReference>
<keyword evidence="2" id="KW-0446">Lipid-binding</keyword>
<proteinExistence type="inferred from homology"/>
<evidence type="ECO:0000313" key="4">
    <source>
        <dbReference type="EMBL" id="MBB3196305.1"/>
    </source>
</evidence>
<dbReference type="InterPro" id="IPR022271">
    <property type="entry name" value="Lipocalin_ApoD"/>
</dbReference>
<feature type="domain" description="Lipocalin/cytosolic fatty-acid binding" evidence="3">
    <location>
        <begin position="56"/>
        <end position="195"/>
    </location>
</feature>
<name>A0ABR6GW21_9BURK</name>
<dbReference type="Pfam" id="PF08212">
    <property type="entry name" value="Lipocalin_2"/>
    <property type="match status" value="1"/>
</dbReference>
<keyword evidence="2" id="KW-0472">Membrane</keyword>
<dbReference type="InterPro" id="IPR012674">
    <property type="entry name" value="Calycin"/>
</dbReference>
<organism evidence="4 5">
    <name type="scientific">Roseateles terrae</name>
    <dbReference type="NCBI Taxonomy" id="431060"/>
    <lineage>
        <taxon>Bacteria</taxon>
        <taxon>Pseudomonadati</taxon>
        <taxon>Pseudomonadota</taxon>
        <taxon>Betaproteobacteria</taxon>
        <taxon>Burkholderiales</taxon>
        <taxon>Sphaerotilaceae</taxon>
        <taxon>Roseateles</taxon>
    </lineage>
</organism>
<dbReference type="InterPro" id="IPR047202">
    <property type="entry name" value="Lipocalin_Blc-like_dom"/>
</dbReference>
<comment type="subunit">
    <text evidence="2">Homodimer.</text>
</comment>
<keyword evidence="5" id="KW-1185">Reference proteome</keyword>
<comment type="subcellular location">
    <subcellularLocation>
        <location evidence="2">Cell outer membrane</location>
    </subcellularLocation>
</comment>
<accession>A0ABR6GW21</accession>
<dbReference type="PRINTS" id="PR01171">
    <property type="entry name" value="BCTLIPOCALIN"/>
</dbReference>
<protein>
    <recommendedName>
        <fullName evidence="2">Outer membrane lipoprotein Blc</fullName>
    </recommendedName>
</protein>
<dbReference type="PANTHER" id="PTHR10612:SF34">
    <property type="entry name" value="APOLIPOPROTEIN D"/>
    <property type="match status" value="1"/>
</dbReference>
<dbReference type="Gene3D" id="2.40.128.20">
    <property type="match status" value="1"/>
</dbReference>
<keyword evidence="2" id="KW-0998">Cell outer membrane</keyword>
<comment type="function">
    <text evidence="2">Involved in the storage or transport of lipids necessary for membrane maintenance under stressful conditions. Displays a binding preference for lysophospholipids.</text>
</comment>